<protein>
    <submittedName>
        <fullName evidence="1">Transposase</fullName>
    </submittedName>
</protein>
<name>A0A2M9R430_9FLAO</name>
<dbReference type="GO" id="GO:0003677">
    <property type="term" value="F:DNA binding"/>
    <property type="evidence" value="ECO:0007669"/>
    <property type="project" value="InterPro"/>
</dbReference>
<dbReference type="SUPFAM" id="SSF46689">
    <property type="entry name" value="Homeodomain-like"/>
    <property type="match status" value="1"/>
</dbReference>
<sequence length="144" mass="17450">MEFRYKNIHIGKLIEELVKDRQVEMDRITQFLKISVEKVHEVYHKKSIDSEQLLLWSKLLEYDFFRIYSQHLLLYAPSASTNEKKSPTQKSPIPQFRKNLYTTEIVEFILELVEKEEMTISEITKKYNIPRTTLYKWVKKHKKI</sequence>
<dbReference type="AlphaFoldDB" id="A0A2M9R430"/>
<accession>A0A2M9R430</accession>
<dbReference type="Pfam" id="PF01527">
    <property type="entry name" value="HTH_Tnp_1"/>
    <property type="match status" value="1"/>
</dbReference>
<reference evidence="1 2" key="1">
    <citation type="submission" date="2017-06" db="EMBL/GenBank/DDBJ databases">
        <title>Description of Avrilella dinanensis gen. nov. sp. nov.</title>
        <authorList>
            <person name="Leyer C."/>
            <person name="Sassi M."/>
            <person name="Minet J."/>
            <person name="Kayal S."/>
            <person name="Cattoir V."/>
        </authorList>
    </citation>
    <scope>NUCLEOTIDE SEQUENCE [LARGE SCALE GENOMIC DNA]</scope>
    <source>
        <strain evidence="1 2">UR159</strain>
    </source>
</reference>
<dbReference type="Proteomes" id="UP000231960">
    <property type="component" value="Unassembled WGS sequence"/>
</dbReference>
<comment type="caution">
    <text evidence="1">The sequence shown here is derived from an EMBL/GenBank/DDBJ whole genome shotgun (WGS) entry which is preliminary data.</text>
</comment>
<proteinExistence type="predicted"/>
<dbReference type="Gene3D" id="1.10.10.60">
    <property type="entry name" value="Homeodomain-like"/>
    <property type="match status" value="1"/>
</dbReference>
<dbReference type="InterPro" id="IPR009057">
    <property type="entry name" value="Homeodomain-like_sf"/>
</dbReference>
<dbReference type="EMBL" id="NIPO01000001">
    <property type="protein sequence ID" value="PJR03609.1"/>
    <property type="molecule type" value="Genomic_DNA"/>
</dbReference>
<keyword evidence="2" id="KW-1185">Reference proteome</keyword>
<evidence type="ECO:0000313" key="1">
    <source>
        <dbReference type="EMBL" id="PJR03609.1"/>
    </source>
</evidence>
<evidence type="ECO:0000313" key="2">
    <source>
        <dbReference type="Proteomes" id="UP000231960"/>
    </source>
</evidence>
<organism evidence="1 2">
    <name type="scientific">Avrilella dinanensis</name>
    <dbReference type="NCBI Taxonomy" id="2008672"/>
    <lineage>
        <taxon>Bacteria</taxon>
        <taxon>Pseudomonadati</taxon>
        <taxon>Bacteroidota</taxon>
        <taxon>Flavobacteriia</taxon>
        <taxon>Flavobacteriales</taxon>
        <taxon>Flavobacteriaceae</taxon>
        <taxon>Avrilella</taxon>
    </lineage>
</organism>
<dbReference type="RefSeq" id="WP_100677177.1">
    <property type="nucleotide sequence ID" value="NZ_JAJUJS010000067.1"/>
</dbReference>
<gene>
    <name evidence="1" type="ORF">CDL10_03060</name>
</gene>
<dbReference type="InterPro" id="IPR002514">
    <property type="entry name" value="Transposase_8"/>
</dbReference>
<dbReference type="OrthoDB" id="799937at2"/>